<dbReference type="OrthoDB" id="9974707at2"/>
<dbReference type="RefSeq" id="WP_125025582.1">
    <property type="nucleotide sequence ID" value="NZ_CP034159.1"/>
</dbReference>
<gene>
    <name evidence="2" type="ORF">EIB73_12450</name>
</gene>
<sequence length="72" mass="8162">MKNSKKTTAQDWLQLDLKAQSGSIWTSENSGLQKKNKVKPYQAPKEKSQLLHPDPVLYNGKIVQLDTPQIID</sequence>
<organism evidence="2 3">
    <name type="scientific">Kaistella carnis</name>
    <dbReference type="NCBI Taxonomy" id="1241979"/>
    <lineage>
        <taxon>Bacteria</taxon>
        <taxon>Pseudomonadati</taxon>
        <taxon>Bacteroidota</taxon>
        <taxon>Flavobacteriia</taxon>
        <taxon>Flavobacteriales</taxon>
        <taxon>Weeksellaceae</taxon>
        <taxon>Chryseobacterium group</taxon>
        <taxon>Kaistella</taxon>
    </lineage>
</organism>
<evidence type="ECO:0000313" key="3">
    <source>
        <dbReference type="Proteomes" id="UP000270185"/>
    </source>
</evidence>
<feature type="region of interest" description="Disordered" evidence="1">
    <location>
        <begin position="26"/>
        <end position="47"/>
    </location>
</feature>
<evidence type="ECO:0000256" key="1">
    <source>
        <dbReference type="SAM" id="MobiDB-lite"/>
    </source>
</evidence>
<name>A0A3G8Y037_9FLAO</name>
<accession>A0A3G8Y037</accession>
<dbReference type="Proteomes" id="UP000270185">
    <property type="component" value="Chromosome"/>
</dbReference>
<evidence type="ECO:0000313" key="2">
    <source>
        <dbReference type="EMBL" id="AZI33946.1"/>
    </source>
</evidence>
<dbReference type="EMBL" id="CP034159">
    <property type="protein sequence ID" value="AZI33946.1"/>
    <property type="molecule type" value="Genomic_DNA"/>
</dbReference>
<proteinExistence type="predicted"/>
<protein>
    <submittedName>
        <fullName evidence="2">Uncharacterized protein</fullName>
    </submittedName>
</protein>
<reference evidence="3" key="1">
    <citation type="submission" date="2018-11" db="EMBL/GenBank/DDBJ databases">
        <title>Proposal to divide the Flavobacteriaceae and reorganize its genera based on Amino Acid Identity values calculated from whole genome sequences.</title>
        <authorList>
            <person name="Nicholson A.C."/>
            <person name="Gulvik C.A."/>
            <person name="Whitney A.M."/>
            <person name="Humrighouse B.W."/>
            <person name="Bell M."/>
            <person name="Holmes B."/>
            <person name="Steigerwalt A.G."/>
            <person name="Villarma A."/>
            <person name="Sheth M."/>
            <person name="Batra D."/>
            <person name="Pryor J."/>
            <person name="Bernardet J.-F."/>
            <person name="Hugo C."/>
            <person name="Kampfer P."/>
            <person name="Newman J.D."/>
            <person name="McQuiston J.R."/>
        </authorList>
    </citation>
    <scope>NUCLEOTIDE SEQUENCE [LARGE SCALE GENOMIC DNA]</scope>
    <source>
        <strain evidence="3">G0081</strain>
    </source>
</reference>
<dbReference type="AlphaFoldDB" id="A0A3G8Y037"/>
<dbReference type="KEGG" id="ccas:EIB73_12450"/>
<keyword evidence="3" id="KW-1185">Reference proteome</keyword>